<protein>
    <recommendedName>
        <fullName evidence="10">Uridine diphosphate glucose pyrophosphatase NUDT14</fullName>
        <ecNumber evidence="9">3.6.1.45</ecNumber>
    </recommendedName>
    <alternativeName>
        <fullName evidence="11">Nucleoside diphosphate-linked moiety X motif 14</fullName>
    </alternativeName>
</protein>
<dbReference type="Gene3D" id="3.90.79.10">
    <property type="entry name" value="Nucleoside Triphosphate Pyrophosphohydrolase"/>
    <property type="match status" value="1"/>
</dbReference>
<evidence type="ECO:0000256" key="4">
    <source>
        <dbReference type="ARBA" id="ARBA00022490"/>
    </source>
</evidence>
<comment type="function">
    <text evidence="8">Hydrolyzes UDP-glucose to glucose 1-phosphate and UMP and ADP-ribose to ribose 5-phosphate and AMP. The physiological substrate is probably UDP-glucose. Poor activity on other substrates such as ADP-glucose, CDP-glucose, GDP-glucose and GDP-mannose.</text>
</comment>
<organism evidence="12 13">
    <name type="scientific">Volvox africanus</name>
    <dbReference type="NCBI Taxonomy" id="51714"/>
    <lineage>
        <taxon>Eukaryota</taxon>
        <taxon>Viridiplantae</taxon>
        <taxon>Chlorophyta</taxon>
        <taxon>core chlorophytes</taxon>
        <taxon>Chlorophyceae</taxon>
        <taxon>CS clade</taxon>
        <taxon>Chlamydomonadales</taxon>
        <taxon>Volvocaceae</taxon>
        <taxon>Volvox</taxon>
    </lineage>
</organism>
<dbReference type="GO" id="GO:0046872">
    <property type="term" value="F:metal ion binding"/>
    <property type="evidence" value="ECO:0007669"/>
    <property type="project" value="InterPro"/>
</dbReference>
<sequence length="311" mass="32891">MLFSNILRLGVLQPLYRPRSVPRSQRLVTGGNPGGRTSVVASGMAGLAQVPDAYPHGLKTLTPGNTIVEALQLLGPGFRLVPLDDNSPYIKPKAALYDFNGKERRWDVVESHASVGVVLYHRDLDAFLIVRQFRPAVYASLLREAEAAGRSPPPFKAAFTYELCAGLIDKSKSNVEICQEEILEECGFSVPVAAIREVGVGIASAGTQGAPHIMYYAEVDSSMAVEGAGGGLLAHGECIEVLALPLDSSQGFVLDGRLPKSPGLMFGLTWAYFNKINGSLGPRAAAAAAAAAAASNPLLTEELVLKPVLPA</sequence>
<evidence type="ECO:0000256" key="11">
    <source>
        <dbReference type="ARBA" id="ARBA00080475"/>
    </source>
</evidence>
<comment type="subunit">
    <text evidence="3">Homodimer.</text>
</comment>
<comment type="caution">
    <text evidence="12">The sequence shown here is derived from an EMBL/GenBank/DDBJ whole genome shotgun (WGS) entry which is preliminary data.</text>
</comment>
<evidence type="ECO:0000256" key="6">
    <source>
        <dbReference type="ARBA" id="ARBA00022842"/>
    </source>
</evidence>
<dbReference type="InterPro" id="IPR004385">
    <property type="entry name" value="NDP_pyrophosphatase"/>
</dbReference>
<dbReference type="GO" id="GO:0008768">
    <property type="term" value="F:UDP-sugar diphosphatase activity"/>
    <property type="evidence" value="ECO:0007669"/>
    <property type="project" value="UniProtKB-EC"/>
</dbReference>
<name>A0A8J4F751_9CHLO</name>
<dbReference type="PANTHER" id="PTHR11839:SF15">
    <property type="entry name" value="URIDINE DIPHOSPHATE GLUCOSE PYROPHOSPHATASE NUDT14"/>
    <property type="match status" value="1"/>
</dbReference>
<comment type="catalytic activity">
    <reaction evidence="7">
        <text>UDP-sugar + H2O = UMP + alpha-D-aldose 1-phosphate.</text>
        <dbReference type="EC" id="3.6.1.45"/>
    </reaction>
</comment>
<comment type="cofactor">
    <cofactor evidence="1">
        <name>Mg(2+)</name>
        <dbReference type="ChEBI" id="CHEBI:18420"/>
    </cofactor>
</comment>
<dbReference type="CDD" id="cd18887">
    <property type="entry name" value="NUDIX_UGPPase_Nudt14"/>
    <property type="match status" value="1"/>
</dbReference>
<evidence type="ECO:0000256" key="10">
    <source>
        <dbReference type="ARBA" id="ARBA00071467"/>
    </source>
</evidence>
<keyword evidence="6" id="KW-0460">Magnesium</keyword>
<accession>A0A8J4F751</accession>
<comment type="subcellular location">
    <subcellularLocation>
        <location evidence="2">Cytoplasm</location>
    </subcellularLocation>
</comment>
<dbReference type="AlphaFoldDB" id="A0A8J4F751"/>
<dbReference type="EMBL" id="BNCO01000038">
    <property type="protein sequence ID" value="GIL60157.1"/>
    <property type="molecule type" value="Genomic_DNA"/>
</dbReference>
<dbReference type="FunFam" id="3.90.79.10:FF:000035">
    <property type="entry name" value="Uridine diphosphate glucose pyrophosphatase"/>
    <property type="match status" value="1"/>
</dbReference>
<reference evidence="12" key="1">
    <citation type="journal article" date="2021" name="Proc. Natl. Acad. Sci. U.S.A.">
        <title>Three genomes in the algal genus Volvox reveal the fate of a haploid sex-determining region after a transition to homothallism.</title>
        <authorList>
            <person name="Yamamoto K."/>
            <person name="Hamaji T."/>
            <person name="Kawai-Toyooka H."/>
            <person name="Matsuzaki R."/>
            <person name="Takahashi F."/>
            <person name="Nishimura Y."/>
            <person name="Kawachi M."/>
            <person name="Noguchi H."/>
            <person name="Minakuchi Y."/>
            <person name="Umen J.G."/>
            <person name="Toyoda A."/>
            <person name="Nozaki H."/>
        </authorList>
    </citation>
    <scope>NUCLEOTIDE SEQUENCE</scope>
    <source>
        <strain evidence="12">NIES-3780</strain>
    </source>
</reference>
<dbReference type="EC" id="3.6.1.45" evidence="9"/>
<dbReference type="PANTHER" id="PTHR11839">
    <property type="entry name" value="UDP/ADP-SUGAR PYROPHOSPHATASE"/>
    <property type="match status" value="1"/>
</dbReference>
<evidence type="ECO:0000256" key="2">
    <source>
        <dbReference type="ARBA" id="ARBA00004496"/>
    </source>
</evidence>
<dbReference type="GO" id="GO:0005737">
    <property type="term" value="C:cytoplasm"/>
    <property type="evidence" value="ECO:0007669"/>
    <property type="project" value="UniProtKB-SubCell"/>
</dbReference>
<keyword evidence="4" id="KW-0963">Cytoplasm</keyword>
<evidence type="ECO:0000256" key="7">
    <source>
        <dbReference type="ARBA" id="ARBA00051086"/>
    </source>
</evidence>
<dbReference type="Proteomes" id="UP000747399">
    <property type="component" value="Unassembled WGS sequence"/>
</dbReference>
<evidence type="ECO:0000256" key="8">
    <source>
        <dbReference type="ARBA" id="ARBA00054674"/>
    </source>
</evidence>
<evidence type="ECO:0000256" key="3">
    <source>
        <dbReference type="ARBA" id="ARBA00011738"/>
    </source>
</evidence>
<dbReference type="GO" id="GO:0006753">
    <property type="term" value="P:nucleoside phosphate metabolic process"/>
    <property type="evidence" value="ECO:0007669"/>
    <property type="project" value="TreeGrafter"/>
</dbReference>
<dbReference type="InterPro" id="IPR015797">
    <property type="entry name" value="NUDIX_hydrolase-like_dom_sf"/>
</dbReference>
<evidence type="ECO:0000313" key="13">
    <source>
        <dbReference type="Proteomes" id="UP000747399"/>
    </source>
</evidence>
<proteinExistence type="predicted"/>
<evidence type="ECO:0000256" key="1">
    <source>
        <dbReference type="ARBA" id="ARBA00001946"/>
    </source>
</evidence>
<dbReference type="NCBIfam" id="TIGR00052">
    <property type="entry name" value="nudix-type nucleoside diphosphatase, YffH/AdpP family"/>
    <property type="match status" value="1"/>
</dbReference>
<evidence type="ECO:0000256" key="9">
    <source>
        <dbReference type="ARBA" id="ARBA00066480"/>
    </source>
</evidence>
<evidence type="ECO:0000256" key="5">
    <source>
        <dbReference type="ARBA" id="ARBA00022801"/>
    </source>
</evidence>
<dbReference type="GO" id="GO:0019693">
    <property type="term" value="P:ribose phosphate metabolic process"/>
    <property type="evidence" value="ECO:0007669"/>
    <property type="project" value="TreeGrafter"/>
</dbReference>
<evidence type="ECO:0000313" key="12">
    <source>
        <dbReference type="EMBL" id="GIL60157.1"/>
    </source>
</evidence>
<keyword evidence="13" id="KW-1185">Reference proteome</keyword>
<gene>
    <name evidence="12" type="ORF">Vafri_14789</name>
</gene>
<keyword evidence="5" id="KW-0378">Hydrolase</keyword>
<dbReference type="SUPFAM" id="SSF55811">
    <property type="entry name" value="Nudix"/>
    <property type="match status" value="1"/>
</dbReference>